<name>A0A833J2D8_9HYPH</name>
<accession>A0A833J2D8</accession>
<reference evidence="1 2" key="1">
    <citation type="submission" date="2019-10" db="EMBL/GenBank/DDBJ databases">
        <title>Draft Genome Sequence of the Caffeine Degrading Methylotroph Methylorubrum populi PINKEL.</title>
        <authorList>
            <person name="Dawson S.C."/>
            <person name="Zhang X."/>
            <person name="Wright M.E."/>
            <person name="Sharma G."/>
            <person name="Langner J.T."/>
            <person name="Ditty J.L."/>
            <person name="Subuyuj G.A."/>
        </authorList>
    </citation>
    <scope>NUCLEOTIDE SEQUENCE [LARGE SCALE GENOMIC DNA]</scope>
    <source>
        <strain evidence="1 2">Pinkel</strain>
    </source>
</reference>
<comment type="caution">
    <text evidence="1">The sequence shown here is derived from an EMBL/GenBank/DDBJ whole genome shotgun (WGS) entry which is preliminary data.</text>
</comment>
<dbReference type="AlphaFoldDB" id="A0A833J2D8"/>
<evidence type="ECO:0000313" key="2">
    <source>
        <dbReference type="Proteomes" id="UP000469949"/>
    </source>
</evidence>
<gene>
    <name evidence="1" type="ORF">F8B43_4916</name>
</gene>
<dbReference type="Proteomes" id="UP000469949">
    <property type="component" value="Unassembled WGS sequence"/>
</dbReference>
<dbReference type="EMBL" id="WEKV01000020">
    <property type="protein sequence ID" value="KAB7782161.1"/>
    <property type="molecule type" value="Genomic_DNA"/>
</dbReference>
<protein>
    <submittedName>
        <fullName evidence="1">Uncharacterized protein</fullName>
    </submittedName>
</protein>
<dbReference type="RefSeq" id="WP_152278672.1">
    <property type="nucleotide sequence ID" value="NZ_WEKV01000020.1"/>
</dbReference>
<organism evidence="1 2">
    <name type="scientific">Methylorubrum populi</name>
    <dbReference type="NCBI Taxonomy" id="223967"/>
    <lineage>
        <taxon>Bacteria</taxon>
        <taxon>Pseudomonadati</taxon>
        <taxon>Pseudomonadota</taxon>
        <taxon>Alphaproteobacteria</taxon>
        <taxon>Hyphomicrobiales</taxon>
        <taxon>Methylobacteriaceae</taxon>
        <taxon>Methylorubrum</taxon>
    </lineage>
</organism>
<proteinExistence type="predicted"/>
<evidence type="ECO:0000313" key="1">
    <source>
        <dbReference type="EMBL" id="KAB7782161.1"/>
    </source>
</evidence>
<sequence length="130" mass="12805">MATNVPPVNPAAREYREQEVHYVRASVTFANGSFVMPASIPAGAIITAALVLVTTAFSAGASLVVGSAPGGNDIVAAADSAVTAAGAKRPDTATLKGPLAADTTLYGTIAGGPAAGAATLVFFYVPNNDG</sequence>